<gene>
    <name evidence="2" type="ORF">V5N11_024316</name>
</gene>
<sequence>MKQFTQQIFTVSLRLLGKGYCRLVREATQIALWSLAENVVCWEHWDNLYTENIEASVALLEELVEKLNDHSLKLLSSPSDTLTLTQTMKSFRLKNKKAISERGYYFNPDYYYYKEADEYCKLISGRLSCRSISLKGTCIIAVILVTAVATLLHLFYLRVFGF</sequence>
<keyword evidence="1" id="KW-1133">Transmembrane helix</keyword>
<protein>
    <submittedName>
        <fullName evidence="2">Uncharacterized protein</fullName>
    </submittedName>
</protein>
<dbReference type="AlphaFoldDB" id="A0ABD1BA21"/>
<keyword evidence="1" id="KW-0472">Membrane</keyword>
<name>A0ABD1BA21_CARAN</name>
<reference evidence="2 3" key="1">
    <citation type="submission" date="2024-04" db="EMBL/GenBank/DDBJ databases">
        <title>Genome assembly C_amara_ONT_v2.</title>
        <authorList>
            <person name="Yant L."/>
            <person name="Moore C."/>
            <person name="Slenker M."/>
        </authorList>
    </citation>
    <scope>NUCLEOTIDE SEQUENCE [LARGE SCALE GENOMIC DNA]</scope>
    <source>
        <tissue evidence="2">Leaf</tissue>
    </source>
</reference>
<dbReference type="InterPro" id="IPR019308">
    <property type="entry name" value="TMEM214"/>
</dbReference>
<accession>A0ABD1BA21</accession>
<dbReference type="Proteomes" id="UP001558713">
    <property type="component" value="Unassembled WGS sequence"/>
</dbReference>
<evidence type="ECO:0000313" key="2">
    <source>
        <dbReference type="EMBL" id="KAL1215778.1"/>
    </source>
</evidence>
<evidence type="ECO:0000313" key="3">
    <source>
        <dbReference type="Proteomes" id="UP001558713"/>
    </source>
</evidence>
<comment type="caution">
    <text evidence="2">The sequence shown here is derived from an EMBL/GenBank/DDBJ whole genome shotgun (WGS) entry which is preliminary data.</text>
</comment>
<keyword evidence="1" id="KW-0812">Transmembrane</keyword>
<evidence type="ECO:0000256" key="1">
    <source>
        <dbReference type="SAM" id="Phobius"/>
    </source>
</evidence>
<feature type="transmembrane region" description="Helical" evidence="1">
    <location>
        <begin position="136"/>
        <end position="156"/>
    </location>
</feature>
<dbReference type="PANTHER" id="PTHR13448:SF14">
    <property type="entry name" value="F26K24.17 PROTEIN"/>
    <property type="match status" value="1"/>
</dbReference>
<dbReference type="PANTHER" id="PTHR13448">
    <property type="entry name" value="TRANSMEMBRANE PROTEIN 214"/>
    <property type="match status" value="1"/>
</dbReference>
<dbReference type="EMBL" id="JBANAX010000284">
    <property type="protein sequence ID" value="KAL1215778.1"/>
    <property type="molecule type" value="Genomic_DNA"/>
</dbReference>
<organism evidence="2 3">
    <name type="scientific">Cardamine amara subsp. amara</name>
    <dbReference type="NCBI Taxonomy" id="228776"/>
    <lineage>
        <taxon>Eukaryota</taxon>
        <taxon>Viridiplantae</taxon>
        <taxon>Streptophyta</taxon>
        <taxon>Embryophyta</taxon>
        <taxon>Tracheophyta</taxon>
        <taxon>Spermatophyta</taxon>
        <taxon>Magnoliopsida</taxon>
        <taxon>eudicotyledons</taxon>
        <taxon>Gunneridae</taxon>
        <taxon>Pentapetalae</taxon>
        <taxon>rosids</taxon>
        <taxon>malvids</taxon>
        <taxon>Brassicales</taxon>
        <taxon>Brassicaceae</taxon>
        <taxon>Cardamineae</taxon>
        <taxon>Cardamine</taxon>
    </lineage>
</organism>
<keyword evidence="3" id="KW-1185">Reference proteome</keyword>
<proteinExistence type="predicted"/>